<name>A0ABU8GH84_9ACTN</name>
<reference evidence="2 3" key="1">
    <citation type="submission" date="2024-03" db="EMBL/GenBank/DDBJ databases">
        <title>First Report of Pectobacterium brasiliscabiei causing potato scab in china.</title>
        <authorList>
            <person name="Handique U."/>
        </authorList>
    </citation>
    <scope>NUCLEOTIDE SEQUENCE [LARGE SCALE GENOMIC DNA]</scope>
    <source>
        <strain evidence="2 3">ZRIMU1503</strain>
    </source>
</reference>
<organism evidence="2 3">
    <name type="scientific">Streptomyces brasiliscabiei</name>
    <dbReference type="NCBI Taxonomy" id="2736302"/>
    <lineage>
        <taxon>Bacteria</taxon>
        <taxon>Bacillati</taxon>
        <taxon>Actinomycetota</taxon>
        <taxon>Actinomycetes</taxon>
        <taxon>Kitasatosporales</taxon>
        <taxon>Streptomycetaceae</taxon>
        <taxon>Streptomyces</taxon>
    </lineage>
</organism>
<feature type="region of interest" description="Disordered" evidence="1">
    <location>
        <begin position="49"/>
        <end position="78"/>
    </location>
</feature>
<dbReference type="EMBL" id="JBBAYM010000017">
    <property type="protein sequence ID" value="MEI5612488.1"/>
    <property type="molecule type" value="Genomic_DNA"/>
</dbReference>
<evidence type="ECO:0000313" key="2">
    <source>
        <dbReference type="EMBL" id="MEI5612488.1"/>
    </source>
</evidence>
<protein>
    <submittedName>
        <fullName evidence="2">Uncharacterized protein</fullName>
    </submittedName>
</protein>
<gene>
    <name evidence="2" type="ORF">WB403_25350</name>
</gene>
<accession>A0ABU8GH84</accession>
<evidence type="ECO:0000313" key="3">
    <source>
        <dbReference type="Proteomes" id="UP001365781"/>
    </source>
</evidence>
<dbReference type="RefSeq" id="WP_336558362.1">
    <property type="nucleotide sequence ID" value="NZ_JBBAYL010000008.1"/>
</dbReference>
<keyword evidence="3" id="KW-1185">Reference proteome</keyword>
<proteinExistence type="predicted"/>
<sequence length="78" mass="8682">MSYPVECEACRKPIRSAASMGRRIGGRCWRKLRPDQRAQLRALLGQTARPSAAAVRRALNQPPPATDGQLPLDEQEQQ</sequence>
<comment type="caution">
    <text evidence="2">The sequence shown here is derived from an EMBL/GenBank/DDBJ whole genome shotgun (WGS) entry which is preliminary data.</text>
</comment>
<dbReference type="Proteomes" id="UP001365781">
    <property type="component" value="Unassembled WGS sequence"/>
</dbReference>
<evidence type="ECO:0000256" key="1">
    <source>
        <dbReference type="SAM" id="MobiDB-lite"/>
    </source>
</evidence>